<gene>
    <name evidence="3" type="ORF">RC62_4463</name>
</gene>
<feature type="chain" id="PRO_5006183640" evidence="2">
    <location>
        <begin position="18"/>
        <end position="83"/>
    </location>
</feature>
<comment type="caution">
    <text evidence="3">The sequence shown here is derived from an EMBL/GenBank/DDBJ whole genome shotgun (WGS) entry which is preliminary data.</text>
</comment>
<accession>A0A0Q0RVG0</accession>
<feature type="signal peptide" evidence="2">
    <location>
        <begin position="1"/>
        <end position="17"/>
    </location>
</feature>
<sequence length="83" mass="8997">MKKAALTFALFSTVLVATSFTTPQTNSSSNSNTASFFEEGGSGATTNQKRKLDFHETGNKFENNNQLNFTNVNQSLGGNKKID</sequence>
<protein>
    <submittedName>
        <fullName evidence="3">Uncharacterized protein</fullName>
    </submittedName>
</protein>
<dbReference type="EMBL" id="JRLF01000009">
    <property type="protein sequence ID" value="KQB41088.1"/>
    <property type="molecule type" value="Genomic_DNA"/>
</dbReference>
<name>A0A0Q0RVG0_9FLAO</name>
<reference evidence="3 4" key="1">
    <citation type="submission" date="2014-09" db="EMBL/GenBank/DDBJ databases">
        <title>Genome sequence of Flavobacterium aquidurense RC62.</title>
        <authorList>
            <person name="Kim J.F."/>
            <person name="Kwak M.-J."/>
        </authorList>
    </citation>
    <scope>NUCLEOTIDE SEQUENCE [LARGE SCALE GENOMIC DNA]</scope>
    <source>
        <strain evidence="3 4">RC62</strain>
    </source>
</reference>
<proteinExistence type="predicted"/>
<dbReference type="PATRIC" id="fig|362413.3.peg.4381"/>
<dbReference type="RefSeq" id="WP_055094122.1">
    <property type="nucleotide sequence ID" value="NZ_JRLF01000009.1"/>
</dbReference>
<dbReference type="AlphaFoldDB" id="A0A0Q0RVG0"/>
<keyword evidence="2" id="KW-0732">Signal</keyword>
<dbReference type="STRING" id="362413.RC62_4463"/>
<evidence type="ECO:0000256" key="2">
    <source>
        <dbReference type="SAM" id="SignalP"/>
    </source>
</evidence>
<organism evidence="3 4">
    <name type="scientific">Flavobacterium aquidurense</name>
    <dbReference type="NCBI Taxonomy" id="362413"/>
    <lineage>
        <taxon>Bacteria</taxon>
        <taxon>Pseudomonadati</taxon>
        <taxon>Bacteroidota</taxon>
        <taxon>Flavobacteriia</taxon>
        <taxon>Flavobacteriales</taxon>
        <taxon>Flavobacteriaceae</taxon>
        <taxon>Flavobacterium</taxon>
    </lineage>
</organism>
<evidence type="ECO:0000313" key="3">
    <source>
        <dbReference type="EMBL" id="KQB41088.1"/>
    </source>
</evidence>
<feature type="compositionally biased region" description="Low complexity" evidence="1">
    <location>
        <begin position="60"/>
        <end position="73"/>
    </location>
</feature>
<evidence type="ECO:0000313" key="4">
    <source>
        <dbReference type="Proteomes" id="UP000050443"/>
    </source>
</evidence>
<feature type="compositionally biased region" description="Basic and acidic residues" evidence="1">
    <location>
        <begin position="50"/>
        <end position="59"/>
    </location>
</feature>
<dbReference type="Proteomes" id="UP000050443">
    <property type="component" value="Unassembled WGS sequence"/>
</dbReference>
<feature type="region of interest" description="Disordered" evidence="1">
    <location>
        <begin position="21"/>
        <end position="83"/>
    </location>
</feature>
<evidence type="ECO:0000256" key="1">
    <source>
        <dbReference type="SAM" id="MobiDB-lite"/>
    </source>
</evidence>
<feature type="compositionally biased region" description="Low complexity" evidence="1">
    <location>
        <begin position="21"/>
        <end position="37"/>
    </location>
</feature>